<name>A0A9D1M740_9BACT</name>
<evidence type="ECO:0000313" key="5">
    <source>
        <dbReference type="EMBL" id="HIU55030.1"/>
    </source>
</evidence>
<comment type="subcellular location">
    <subcellularLocation>
        <location evidence="1">Cell outer membrane</location>
    </subcellularLocation>
</comment>
<dbReference type="Proteomes" id="UP000824112">
    <property type="component" value="Unassembled WGS sequence"/>
</dbReference>
<proteinExistence type="predicted"/>
<dbReference type="GO" id="GO:0009279">
    <property type="term" value="C:cell outer membrane"/>
    <property type="evidence" value="ECO:0007669"/>
    <property type="project" value="UniProtKB-SubCell"/>
</dbReference>
<gene>
    <name evidence="5" type="ORF">IAB03_04375</name>
</gene>
<accession>A0A9D1M740</accession>
<evidence type="ECO:0000256" key="1">
    <source>
        <dbReference type="ARBA" id="ARBA00004442"/>
    </source>
</evidence>
<feature type="chain" id="PRO_5038941884" evidence="4">
    <location>
        <begin position="25"/>
        <end position="593"/>
    </location>
</feature>
<reference evidence="5" key="1">
    <citation type="submission" date="2020-10" db="EMBL/GenBank/DDBJ databases">
        <authorList>
            <person name="Gilroy R."/>
        </authorList>
    </citation>
    <scope>NUCLEOTIDE SEQUENCE</scope>
    <source>
        <strain evidence="5">CHK158-818</strain>
    </source>
</reference>
<evidence type="ECO:0000256" key="2">
    <source>
        <dbReference type="ARBA" id="ARBA00023136"/>
    </source>
</evidence>
<evidence type="ECO:0000313" key="6">
    <source>
        <dbReference type="Proteomes" id="UP000824112"/>
    </source>
</evidence>
<keyword evidence="4" id="KW-0732">Signal</keyword>
<dbReference type="AlphaFoldDB" id="A0A9D1M740"/>
<dbReference type="InterPro" id="IPR036942">
    <property type="entry name" value="Beta-barrel_TonB_sf"/>
</dbReference>
<sequence length="593" mass="67110">MKKNLIYTFVLLASSTLVCQQVVAQDKEKNNTTLQREMILEKEFTPMVRDASKVNVLPQVESPTIKKTAVRYAGWAAPVVPINGFNPLPAADYDTAYPFSTKRGYLDFGGGNYLNLKGDLGYKFIDTDKDELGFWFQHNSTNGKVKNVDADGKSKLKRNDNRFNLYYKHNFEALAFLLNAGYQFNSFNYYGVPVGVPSSVVDDIYTWFPQNGLTGFDKNQTAQRFGAQFGVLAHENRDLQYKALIGFNRYGNELGYFYGWDGATENQVHSEFSLSSKLKEESRIGADVEMDNLFYSDGGRDNYTNIALNPYVNIENETLKFRVGLTADVTFNQGKTFSFSPDVRLNWEFAQSVFLFSDIVGGKTLNTYARLSESNIYVNPSLLPKDSHTPIDATFGLRSNYFANFWFEVFGGYKMIDDDALGYRLLDGNVDDNLLSRNAISYMNMETSCWNVGLGMKYKYEDWLDIAVKLKKNGWELREGEGDVFDRPDMEAEVGATFKLTNGLSFDIQYYLATGRKYRDVFSLVPAGSAPLGEIRTGSLKDIHALSLGANYQINKTWNVFVDLNNLMFQKYELWHGMAAQGFNAMGGFGVKF</sequence>
<evidence type="ECO:0000256" key="3">
    <source>
        <dbReference type="ARBA" id="ARBA00023237"/>
    </source>
</evidence>
<keyword evidence="3" id="KW-0998">Cell outer membrane</keyword>
<reference evidence="5" key="2">
    <citation type="journal article" date="2021" name="PeerJ">
        <title>Extensive microbial diversity within the chicken gut microbiome revealed by metagenomics and culture.</title>
        <authorList>
            <person name="Gilroy R."/>
            <person name="Ravi A."/>
            <person name="Getino M."/>
            <person name="Pursley I."/>
            <person name="Horton D.L."/>
            <person name="Alikhan N.F."/>
            <person name="Baker D."/>
            <person name="Gharbi K."/>
            <person name="Hall N."/>
            <person name="Watson M."/>
            <person name="Adriaenssens E.M."/>
            <person name="Foster-Nyarko E."/>
            <person name="Jarju S."/>
            <person name="Secka A."/>
            <person name="Antonio M."/>
            <person name="Oren A."/>
            <person name="Chaudhuri R.R."/>
            <person name="La Ragione R."/>
            <person name="Hildebrand F."/>
            <person name="Pallen M.J."/>
        </authorList>
    </citation>
    <scope>NUCLEOTIDE SEQUENCE</scope>
    <source>
        <strain evidence="5">CHK158-818</strain>
    </source>
</reference>
<organism evidence="5 6">
    <name type="scientific">Candidatus Gallibacteroides avistercoris</name>
    <dbReference type="NCBI Taxonomy" id="2840833"/>
    <lineage>
        <taxon>Bacteria</taxon>
        <taxon>Pseudomonadati</taxon>
        <taxon>Bacteroidota</taxon>
        <taxon>Bacteroidia</taxon>
        <taxon>Bacteroidales</taxon>
        <taxon>Bacteroidaceae</taxon>
        <taxon>Bacteroidaceae incertae sedis</taxon>
        <taxon>Candidatus Gallibacteroides</taxon>
    </lineage>
</organism>
<comment type="caution">
    <text evidence="5">The sequence shown here is derived from an EMBL/GenBank/DDBJ whole genome shotgun (WGS) entry which is preliminary data.</text>
</comment>
<protein>
    <submittedName>
        <fullName evidence="5">TonB-dependent receptor</fullName>
    </submittedName>
</protein>
<dbReference type="SUPFAM" id="SSF56935">
    <property type="entry name" value="Porins"/>
    <property type="match status" value="1"/>
</dbReference>
<evidence type="ECO:0000256" key="4">
    <source>
        <dbReference type="SAM" id="SignalP"/>
    </source>
</evidence>
<feature type="signal peptide" evidence="4">
    <location>
        <begin position="1"/>
        <end position="24"/>
    </location>
</feature>
<dbReference type="EMBL" id="DVNA01000105">
    <property type="protein sequence ID" value="HIU55030.1"/>
    <property type="molecule type" value="Genomic_DNA"/>
</dbReference>
<keyword evidence="2" id="KW-0472">Membrane</keyword>
<keyword evidence="5" id="KW-0675">Receptor</keyword>
<dbReference type="Gene3D" id="2.40.170.20">
    <property type="entry name" value="TonB-dependent receptor, beta-barrel domain"/>
    <property type="match status" value="1"/>
</dbReference>